<proteinExistence type="predicted"/>
<name>L7F662_STRT8</name>
<comment type="caution">
    <text evidence="2">The sequence shown here is derived from an EMBL/GenBank/DDBJ whole genome shotgun (WGS) entry which is preliminary data.</text>
</comment>
<feature type="transmembrane region" description="Helical" evidence="1">
    <location>
        <begin position="12"/>
        <end position="32"/>
    </location>
</feature>
<dbReference type="EMBL" id="AEJB01000314">
    <property type="protein sequence ID" value="ELP67068.1"/>
    <property type="molecule type" value="Genomic_DNA"/>
</dbReference>
<feature type="transmembrane region" description="Helical" evidence="1">
    <location>
        <begin position="94"/>
        <end position="115"/>
    </location>
</feature>
<keyword evidence="1" id="KW-1133">Transmembrane helix</keyword>
<gene>
    <name evidence="2" type="ORF">STRTUCAR8_04324</name>
</gene>
<protein>
    <submittedName>
        <fullName evidence="2">Uncharacterized protein</fullName>
    </submittedName>
</protein>
<keyword evidence="1" id="KW-0472">Membrane</keyword>
<dbReference type="PATRIC" id="fig|698760.3.peg.4206"/>
<sequence length="137" mass="14038">MFFLTQDRGAALRGLALFSGALALALYCWGLLHVLGAVLEATDGGADSVPVRPCRNPDGRGGEVSGYSVDYVPLRFVCETRGGGSYVLDRVPGYVNPGAFGFALAGVLCAVGAGYEAELRARRAAATPANGKPGSTG</sequence>
<dbReference type="Proteomes" id="UP000010931">
    <property type="component" value="Unassembled WGS sequence"/>
</dbReference>
<evidence type="ECO:0000313" key="2">
    <source>
        <dbReference type="EMBL" id="ELP67068.1"/>
    </source>
</evidence>
<dbReference type="STRING" id="85558.T45_04287"/>
<dbReference type="AlphaFoldDB" id="L7F662"/>
<keyword evidence="1" id="KW-0812">Transmembrane</keyword>
<reference evidence="2 3" key="1">
    <citation type="journal article" date="2011" name="Plasmid">
        <title>Streptomyces turgidiscabies Car8 contains a modular pathogenicity island that shares virulence genes with other actinobacterial plant pathogens.</title>
        <authorList>
            <person name="Huguet-Tapia J.C."/>
            <person name="Badger J.H."/>
            <person name="Loria R."/>
            <person name="Pettis G.S."/>
        </authorList>
    </citation>
    <scope>NUCLEOTIDE SEQUENCE [LARGE SCALE GENOMIC DNA]</scope>
    <source>
        <strain evidence="2 3">Car8</strain>
    </source>
</reference>
<evidence type="ECO:0000256" key="1">
    <source>
        <dbReference type="SAM" id="Phobius"/>
    </source>
</evidence>
<keyword evidence="3" id="KW-1185">Reference proteome</keyword>
<accession>L7F662</accession>
<evidence type="ECO:0000313" key="3">
    <source>
        <dbReference type="Proteomes" id="UP000010931"/>
    </source>
</evidence>
<dbReference type="RefSeq" id="WP_006377853.1">
    <property type="nucleotide sequence ID" value="NZ_AEJB01000314.1"/>
</dbReference>
<organism evidence="2 3">
    <name type="scientific">Streptomyces turgidiscabies (strain Car8)</name>
    <dbReference type="NCBI Taxonomy" id="698760"/>
    <lineage>
        <taxon>Bacteria</taxon>
        <taxon>Bacillati</taxon>
        <taxon>Actinomycetota</taxon>
        <taxon>Actinomycetes</taxon>
        <taxon>Kitasatosporales</taxon>
        <taxon>Streptomycetaceae</taxon>
        <taxon>Streptomyces</taxon>
    </lineage>
</organism>
<dbReference type="GeneID" id="97403326"/>